<feature type="transmembrane region" description="Helical" evidence="7">
    <location>
        <begin position="161"/>
        <end position="182"/>
    </location>
</feature>
<keyword evidence="3" id="KW-1003">Cell membrane</keyword>
<evidence type="ECO:0000256" key="3">
    <source>
        <dbReference type="ARBA" id="ARBA00022475"/>
    </source>
</evidence>
<evidence type="ECO:0000256" key="4">
    <source>
        <dbReference type="ARBA" id="ARBA00022692"/>
    </source>
</evidence>
<dbReference type="InterPro" id="IPR002293">
    <property type="entry name" value="AA/rel_permease1"/>
</dbReference>
<protein>
    <submittedName>
        <fullName evidence="8">Amino acid transporter</fullName>
    </submittedName>
</protein>
<keyword evidence="9" id="KW-1185">Reference proteome</keyword>
<dbReference type="PANTHER" id="PTHR42770">
    <property type="entry name" value="AMINO ACID TRANSPORTER-RELATED"/>
    <property type="match status" value="1"/>
</dbReference>
<feature type="transmembrane region" description="Helical" evidence="7">
    <location>
        <begin position="244"/>
        <end position="268"/>
    </location>
</feature>
<feature type="transmembrane region" description="Helical" evidence="7">
    <location>
        <begin position="373"/>
        <end position="397"/>
    </location>
</feature>
<dbReference type="Pfam" id="PF13520">
    <property type="entry name" value="AA_permease_2"/>
    <property type="match status" value="1"/>
</dbReference>
<dbReference type="InterPro" id="IPR050367">
    <property type="entry name" value="APC_superfamily"/>
</dbReference>
<feature type="transmembrane region" description="Helical" evidence="7">
    <location>
        <begin position="418"/>
        <end position="439"/>
    </location>
</feature>
<evidence type="ECO:0000256" key="6">
    <source>
        <dbReference type="ARBA" id="ARBA00023136"/>
    </source>
</evidence>
<evidence type="ECO:0000313" key="9">
    <source>
        <dbReference type="Proteomes" id="UP000199652"/>
    </source>
</evidence>
<dbReference type="AlphaFoldDB" id="A0A1H3CI75"/>
<dbReference type="RefSeq" id="WP_090243387.1">
    <property type="nucleotide sequence ID" value="NZ_FNOU01000003.1"/>
</dbReference>
<feature type="transmembrane region" description="Helical" evidence="7">
    <location>
        <begin position="288"/>
        <end position="311"/>
    </location>
</feature>
<feature type="transmembrane region" description="Helical" evidence="7">
    <location>
        <begin position="96"/>
        <end position="117"/>
    </location>
</feature>
<name>A0A1H3CI75_EUBBA</name>
<feature type="transmembrane region" description="Helical" evidence="7">
    <location>
        <begin position="212"/>
        <end position="232"/>
    </location>
</feature>
<evidence type="ECO:0000256" key="7">
    <source>
        <dbReference type="SAM" id="Phobius"/>
    </source>
</evidence>
<dbReference type="EMBL" id="FNOU01000003">
    <property type="protein sequence ID" value="SDX53932.1"/>
    <property type="molecule type" value="Genomic_DNA"/>
</dbReference>
<keyword evidence="5 7" id="KW-1133">Transmembrane helix</keyword>
<dbReference type="Proteomes" id="UP000199652">
    <property type="component" value="Unassembled WGS sequence"/>
</dbReference>
<sequence>MGSTKNSTQGLTLSKVSTFTFIGMTCALVASVRNIPDVAATGWTMFFYMIVGTLLFGLPIALISGEYAGMYPSAAGGPELWTTKALGKKWGFVTSWLLWVQMFPGMVMVASVLAPMLCVGINQPALGENNIFTLVMILVVYWAVTLLNLKFDMAKIGGKWGIWFMLYIPIIIIFLLGAAALFKTGIDPHNLLGHFEASSLVPWGNKGAIESLQYFGPIIFIFTGIEMSSVYIKRLEKPVKQYISGVFAALAIMFIANTFSALIVANVLNSGNIDLNNVAQPVVFFCQILGLPTWIGNIFGLLVFVGVMVQLSAWITGPSKTITQAARRGLYPPKFEFWKTNKMDVAPTVLLTQATIISIFALVFLLIPGVNSAFLTLVNATTIIYCFVYIIMAIGIIRLRKTQPDLARPFRVGKKGDGLLKAIAIILMAIIVISCFYSVYFSSLVSAILTVVVAFAFLIIPLFIFKRSNPSWVTKVQELMKDEPHNIPEESEVDIKNGTAAQK</sequence>
<dbReference type="Gene3D" id="1.20.1740.10">
    <property type="entry name" value="Amino acid/polyamine transporter I"/>
    <property type="match status" value="1"/>
</dbReference>
<feature type="transmembrane region" description="Helical" evidence="7">
    <location>
        <begin position="345"/>
        <end position="367"/>
    </location>
</feature>
<comment type="subcellular location">
    <subcellularLocation>
        <location evidence="1">Cell membrane</location>
        <topology evidence="1">Multi-pass membrane protein</topology>
    </subcellularLocation>
</comment>
<evidence type="ECO:0000256" key="1">
    <source>
        <dbReference type="ARBA" id="ARBA00004651"/>
    </source>
</evidence>
<gene>
    <name evidence="8" type="ORF">SAMN04488579_103115</name>
</gene>
<dbReference type="STRING" id="1528.SAMN04488579_103115"/>
<dbReference type="OrthoDB" id="92719at2"/>
<proteinExistence type="predicted"/>
<reference evidence="9" key="1">
    <citation type="submission" date="2016-10" db="EMBL/GenBank/DDBJ databases">
        <authorList>
            <person name="Varghese N."/>
            <person name="Submissions S."/>
        </authorList>
    </citation>
    <scope>NUCLEOTIDE SEQUENCE [LARGE SCALE GENOMIC DNA]</scope>
    <source>
        <strain evidence="9">VPI 5359</strain>
    </source>
</reference>
<feature type="transmembrane region" description="Helical" evidence="7">
    <location>
        <begin position="12"/>
        <end position="33"/>
    </location>
</feature>
<feature type="transmembrane region" description="Helical" evidence="7">
    <location>
        <begin position="445"/>
        <end position="465"/>
    </location>
</feature>
<keyword evidence="2" id="KW-0813">Transport</keyword>
<feature type="transmembrane region" description="Helical" evidence="7">
    <location>
        <begin position="129"/>
        <end position="149"/>
    </location>
</feature>
<keyword evidence="4 7" id="KW-0812">Transmembrane</keyword>
<dbReference type="GO" id="GO:0005886">
    <property type="term" value="C:plasma membrane"/>
    <property type="evidence" value="ECO:0007669"/>
    <property type="project" value="UniProtKB-SubCell"/>
</dbReference>
<dbReference type="PANTHER" id="PTHR42770:SF15">
    <property type="entry name" value="GLUTAMATE_GAMMA-AMINOBUTYRATE ANTIPORTER-RELATED"/>
    <property type="match status" value="1"/>
</dbReference>
<dbReference type="GO" id="GO:0022857">
    <property type="term" value="F:transmembrane transporter activity"/>
    <property type="evidence" value="ECO:0007669"/>
    <property type="project" value="InterPro"/>
</dbReference>
<accession>A0A1H3CI75</accession>
<keyword evidence="6 7" id="KW-0472">Membrane</keyword>
<evidence type="ECO:0000256" key="5">
    <source>
        <dbReference type="ARBA" id="ARBA00022989"/>
    </source>
</evidence>
<evidence type="ECO:0000256" key="2">
    <source>
        <dbReference type="ARBA" id="ARBA00022448"/>
    </source>
</evidence>
<dbReference type="PIRSF" id="PIRSF006060">
    <property type="entry name" value="AA_transporter"/>
    <property type="match status" value="1"/>
</dbReference>
<organism evidence="8 9">
    <name type="scientific">Eubacterium barkeri</name>
    <name type="common">Clostridium barkeri</name>
    <dbReference type="NCBI Taxonomy" id="1528"/>
    <lineage>
        <taxon>Bacteria</taxon>
        <taxon>Bacillati</taxon>
        <taxon>Bacillota</taxon>
        <taxon>Clostridia</taxon>
        <taxon>Eubacteriales</taxon>
        <taxon>Eubacteriaceae</taxon>
        <taxon>Eubacterium</taxon>
    </lineage>
</organism>
<feature type="transmembrane region" description="Helical" evidence="7">
    <location>
        <begin position="45"/>
        <end position="63"/>
    </location>
</feature>
<evidence type="ECO:0000313" key="8">
    <source>
        <dbReference type="EMBL" id="SDX53932.1"/>
    </source>
</evidence>